<dbReference type="Proteomes" id="UP001194696">
    <property type="component" value="Unassembled WGS sequence"/>
</dbReference>
<dbReference type="PRINTS" id="PR00320">
    <property type="entry name" value="GPROTEINBRPT"/>
</dbReference>
<feature type="repeat" description="WD" evidence="3">
    <location>
        <begin position="127"/>
        <end position="168"/>
    </location>
</feature>
<name>A0ABQ7JIP0_9FUNG</name>
<feature type="repeat" description="WD" evidence="3">
    <location>
        <begin position="319"/>
        <end position="360"/>
    </location>
</feature>
<dbReference type="PROSITE" id="PS50082">
    <property type="entry name" value="WD_REPEATS_2"/>
    <property type="match status" value="7"/>
</dbReference>
<organism evidence="4 5">
    <name type="scientific">Linnemannia gamsii</name>
    <dbReference type="NCBI Taxonomy" id="64522"/>
    <lineage>
        <taxon>Eukaryota</taxon>
        <taxon>Fungi</taxon>
        <taxon>Fungi incertae sedis</taxon>
        <taxon>Mucoromycota</taxon>
        <taxon>Mortierellomycotina</taxon>
        <taxon>Mortierellomycetes</taxon>
        <taxon>Mortierellales</taxon>
        <taxon>Mortierellaceae</taxon>
        <taxon>Linnemannia</taxon>
    </lineage>
</organism>
<comment type="caution">
    <text evidence="4">The sequence shown here is derived from an EMBL/GenBank/DDBJ whole genome shotgun (WGS) entry which is preliminary data.</text>
</comment>
<feature type="repeat" description="WD" evidence="3">
    <location>
        <begin position="448"/>
        <end position="479"/>
    </location>
</feature>
<dbReference type="InterPro" id="IPR050505">
    <property type="entry name" value="WDR55/POC1"/>
</dbReference>
<evidence type="ECO:0000256" key="2">
    <source>
        <dbReference type="ARBA" id="ARBA00022737"/>
    </source>
</evidence>
<dbReference type="PROSITE" id="PS50294">
    <property type="entry name" value="WD_REPEATS_REGION"/>
    <property type="match status" value="5"/>
</dbReference>
<feature type="repeat" description="WD" evidence="3">
    <location>
        <begin position="43"/>
        <end position="84"/>
    </location>
</feature>
<dbReference type="SMART" id="SM00320">
    <property type="entry name" value="WD40"/>
    <property type="match status" value="12"/>
</dbReference>
<keyword evidence="2" id="KW-0677">Repeat</keyword>
<protein>
    <recommendedName>
        <fullName evidence="6">WD40 repeat-like protein</fullName>
    </recommendedName>
</protein>
<keyword evidence="1 3" id="KW-0853">WD repeat</keyword>
<dbReference type="PROSITE" id="PS00678">
    <property type="entry name" value="WD_REPEATS_1"/>
    <property type="match status" value="3"/>
</dbReference>
<feature type="repeat" description="WD" evidence="3">
    <location>
        <begin position="1"/>
        <end position="42"/>
    </location>
</feature>
<dbReference type="InterPro" id="IPR001680">
    <property type="entry name" value="WD40_rpt"/>
</dbReference>
<evidence type="ECO:0000313" key="4">
    <source>
        <dbReference type="EMBL" id="KAG0274928.1"/>
    </source>
</evidence>
<feature type="repeat" description="WD" evidence="3">
    <location>
        <begin position="410"/>
        <end position="438"/>
    </location>
</feature>
<dbReference type="InterPro" id="IPR015943">
    <property type="entry name" value="WD40/YVTN_repeat-like_dom_sf"/>
</dbReference>
<evidence type="ECO:0008006" key="6">
    <source>
        <dbReference type="Google" id="ProtNLM"/>
    </source>
</evidence>
<evidence type="ECO:0000256" key="1">
    <source>
        <dbReference type="ARBA" id="ARBA00022574"/>
    </source>
</evidence>
<dbReference type="InterPro" id="IPR020472">
    <property type="entry name" value="WD40_PAC1"/>
</dbReference>
<dbReference type="PANTHER" id="PTHR44019:SF8">
    <property type="entry name" value="POC1 CENTRIOLAR PROTEIN HOMOLOG"/>
    <property type="match status" value="1"/>
</dbReference>
<dbReference type="InterPro" id="IPR019775">
    <property type="entry name" value="WD40_repeat_CS"/>
</dbReference>
<feature type="repeat" description="WD" evidence="3">
    <location>
        <begin position="85"/>
        <end position="126"/>
    </location>
</feature>
<dbReference type="PANTHER" id="PTHR44019">
    <property type="entry name" value="WD REPEAT-CONTAINING PROTEIN 55"/>
    <property type="match status" value="1"/>
</dbReference>
<dbReference type="Gene3D" id="2.130.10.10">
    <property type="entry name" value="YVTN repeat-like/Quinoprotein amine dehydrogenase"/>
    <property type="match status" value="4"/>
</dbReference>
<keyword evidence="5" id="KW-1185">Reference proteome</keyword>
<dbReference type="CDD" id="cd00200">
    <property type="entry name" value="WD40"/>
    <property type="match status" value="1"/>
</dbReference>
<gene>
    <name evidence="4" type="ORF">BGZ96_004013</name>
</gene>
<dbReference type="Pfam" id="PF00400">
    <property type="entry name" value="WD40"/>
    <property type="match status" value="10"/>
</dbReference>
<sequence length="595" mass="65577">MSGHTGNVKSVVFSPCGKQIASAGDDGTVRLWDSETRESLFVLKGHTKPILSVKYSPDGRQLISGSEDQTVRVWNTQSGELDHVLRPSLGYVLCLAYSPDGRWVASGHKKGVLQLWNAATGELGPVLRGHFESVTGIEFSPCSQWLASSSHDRTVRLWDMYSSTLLSVSSGLSTCECVAFSPDSLQIASGSNRRVRLQEVGGNDWKVRLREVGGCGWKVRLRDIATRPSSRFRREDVPMDQIAYTPDGRNIFAQDSNRVLRKWDAGTGESSEFLPPEFAEPERTSCMAFTPDGSQIAVSYPSGSIHLWNSQTSTPGPVLEGHSSRISTLVYSPCSRWIASVDWENTVRLWDLHNTEQLHVVVEIEQGDIVVVVFSPNSDQLAIGNRGTIRLFDLLSTEHLTFNELTDDLIQSMVYSLNGRQIAIGDTDGCIQLWDVKSTKFGDKLIGHHSNQNSVRCIAYSPCGQWIASGGQDTTVVIWRRQVMGGAESWSRCHSIGSFFRLVCNVAWNPVGPMELVTGCWDGSIRVWRLSSDKDGNVAAKMLWGSNLGILHTAGLVFENATGLSPVNQKLLDQHNVIAPINDQSDSQLVKGRKN</sequence>
<dbReference type="SUPFAM" id="SSF50978">
    <property type="entry name" value="WD40 repeat-like"/>
    <property type="match status" value="2"/>
</dbReference>
<accession>A0ABQ7JIP0</accession>
<reference evidence="4 5" key="1">
    <citation type="journal article" date="2020" name="Fungal Divers.">
        <title>Resolving the Mortierellaceae phylogeny through synthesis of multi-gene phylogenetics and phylogenomics.</title>
        <authorList>
            <person name="Vandepol N."/>
            <person name="Liber J."/>
            <person name="Desiro A."/>
            <person name="Na H."/>
            <person name="Kennedy M."/>
            <person name="Barry K."/>
            <person name="Grigoriev I.V."/>
            <person name="Miller A.N."/>
            <person name="O'Donnell K."/>
            <person name="Stajich J.E."/>
            <person name="Bonito G."/>
        </authorList>
    </citation>
    <scope>NUCLEOTIDE SEQUENCE [LARGE SCALE GENOMIC DNA]</scope>
    <source>
        <strain evidence="4 5">AD045</strain>
    </source>
</reference>
<dbReference type="EMBL" id="JAAAIM010001929">
    <property type="protein sequence ID" value="KAG0274928.1"/>
    <property type="molecule type" value="Genomic_DNA"/>
</dbReference>
<evidence type="ECO:0000313" key="5">
    <source>
        <dbReference type="Proteomes" id="UP001194696"/>
    </source>
</evidence>
<dbReference type="InterPro" id="IPR036322">
    <property type="entry name" value="WD40_repeat_dom_sf"/>
</dbReference>
<evidence type="ECO:0000256" key="3">
    <source>
        <dbReference type="PROSITE-ProRule" id="PRU00221"/>
    </source>
</evidence>
<proteinExistence type="predicted"/>